<comment type="caution">
    <text evidence="3">The sequence shown here is derived from an EMBL/GenBank/DDBJ whole genome shotgun (WGS) entry which is preliminary data.</text>
</comment>
<feature type="chain" id="PRO_5040147950" evidence="2">
    <location>
        <begin position="20"/>
        <end position="88"/>
    </location>
</feature>
<protein>
    <submittedName>
        <fullName evidence="3">Uncharacterized protein</fullName>
    </submittedName>
</protein>
<evidence type="ECO:0000256" key="1">
    <source>
        <dbReference type="SAM" id="MobiDB-lite"/>
    </source>
</evidence>
<organism evidence="3 4">
    <name type="scientific">Hymenoscyphus albidus</name>
    <dbReference type="NCBI Taxonomy" id="595503"/>
    <lineage>
        <taxon>Eukaryota</taxon>
        <taxon>Fungi</taxon>
        <taxon>Dikarya</taxon>
        <taxon>Ascomycota</taxon>
        <taxon>Pezizomycotina</taxon>
        <taxon>Leotiomycetes</taxon>
        <taxon>Helotiales</taxon>
        <taxon>Helotiaceae</taxon>
        <taxon>Hymenoscyphus</taxon>
    </lineage>
</organism>
<feature type="region of interest" description="Disordered" evidence="1">
    <location>
        <begin position="61"/>
        <end position="88"/>
    </location>
</feature>
<evidence type="ECO:0000256" key="2">
    <source>
        <dbReference type="SAM" id="SignalP"/>
    </source>
</evidence>
<reference evidence="3" key="1">
    <citation type="submission" date="2021-07" db="EMBL/GenBank/DDBJ databases">
        <authorList>
            <person name="Durling M."/>
        </authorList>
    </citation>
    <scope>NUCLEOTIDE SEQUENCE</scope>
</reference>
<keyword evidence="4" id="KW-1185">Reference proteome</keyword>
<keyword evidence="2" id="KW-0732">Signal</keyword>
<dbReference type="EMBL" id="CAJVRM010000744">
    <property type="protein sequence ID" value="CAG8983914.1"/>
    <property type="molecule type" value="Genomic_DNA"/>
</dbReference>
<evidence type="ECO:0000313" key="3">
    <source>
        <dbReference type="EMBL" id="CAG8983914.1"/>
    </source>
</evidence>
<evidence type="ECO:0000313" key="4">
    <source>
        <dbReference type="Proteomes" id="UP000701801"/>
    </source>
</evidence>
<sequence length="88" mass="9659">MQFTTTLALLLSLTSATLAAESNKMARAADLAALEAADLLPRDANVVQFRDVERTLVQENVDQPTLNLQEAQAQENDQTAQAQRNEMD</sequence>
<name>A0A9N9LZH3_9HELO</name>
<accession>A0A9N9LZH3</accession>
<dbReference type="Proteomes" id="UP000701801">
    <property type="component" value="Unassembled WGS sequence"/>
</dbReference>
<dbReference type="AlphaFoldDB" id="A0A9N9LZH3"/>
<gene>
    <name evidence="3" type="ORF">HYALB_00006881</name>
</gene>
<feature type="signal peptide" evidence="2">
    <location>
        <begin position="1"/>
        <end position="19"/>
    </location>
</feature>
<proteinExistence type="predicted"/>